<accession>L1MAF6</accession>
<gene>
    <name evidence="1" type="ORF">HMPREF9997_02334</name>
</gene>
<comment type="caution">
    <text evidence="1">The sequence shown here is derived from an EMBL/GenBank/DDBJ whole genome shotgun (WGS) entry which is preliminary data.</text>
</comment>
<dbReference type="Pfam" id="PF07751">
    <property type="entry name" value="Abi_2"/>
    <property type="match status" value="1"/>
</dbReference>
<name>L1MAF6_9CORY</name>
<dbReference type="STRING" id="1035195.HMPREF9997_02334"/>
<dbReference type="eggNOG" id="COG4823">
    <property type="taxonomic scope" value="Bacteria"/>
</dbReference>
<dbReference type="Proteomes" id="UP000010445">
    <property type="component" value="Unassembled WGS sequence"/>
</dbReference>
<keyword evidence="2" id="KW-1185">Reference proteome</keyword>
<protein>
    <recommendedName>
        <fullName evidence="3">Abi-like protein</fullName>
    </recommendedName>
</protein>
<sequence>MKPWRSWGEQLQLFKDRGLILSSGDDCLKFLKQVGYYRFSGYCRYFQKSPEDGVNEFISGVTFDQIFEIYSLDQRLHQFLMGPIS</sequence>
<reference evidence="1 2" key="1">
    <citation type="submission" date="2012-05" db="EMBL/GenBank/DDBJ databases">
        <authorList>
            <person name="Weinstock G."/>
            <person name="Sodergren E."/>
            <person name="Lobos E.A."/>
            <person name="Fulton L."/>
            <person name="Fulton R."/>
            <person name="Courtney L."/>
            <person name="Fronick C."/>
            <person name="O'Laughlin M."/>
            <person name="Godfrey J."/>
            <person name="Wilson R.M."/>
            <person name="Miner T."/>
            <person name="Farmer C."/>
            <person name="Delehaunty K."/>
            <person name="Cordes M."/>
            <person name="Minx P."/>
            <person name="Tomlinson C."/>
            <person name="Chen J."/>
            <person name="Wollam A."/>
            <person name="Pepin K.H."/>
            <person name="Bhonagiri V."/>
            <person name="Zhang X."/>
            <person name="Suruliraj S."/>
            <person name="Warren W."/>
            <person name="Mitreva M."/>
            <person name="Mardis E.R."/>
            <person name="Wilson R.K."/>
        </authorList>
    </citation>
    <scope>NUCLEOTIDE SEQUENCE [LARGE SCALE GENOMIC DNA]</scope>
    <source>
        <strain evidence="1 2">F0235</strain>
    </source>
</reference>
<evidence type="ECO:0008006" key="3">
    <source>
        <dbReference type="Google" id="ProtNLM"/>
    </source>
</evidence>
<dbReference type="EMBL" id="AMEM01000039">
    <property type="protein sequence ID" value="EKX88218.1"/>
    <property type="molecule type" value="Genomic_DNA"/>
</dbReference>
<dbReference type="HOGENOM" id="CLU_044962_6_1_11"/>
<evidence type="ECO:0000313" key="2">
    <source>
        <dbReference type="Proteomes" id="UP000010445"/>
    </source>
</evidence>
<evidence type="ECO:0000313" key="1">
    <source>
        <dbReference type="EMBL" id="EKX88218.1"/>
    </source>
</evidence>
<dbReference type="InterPro" id="IPR011664">
    <property type="entry name" value="Abi_system_AbiD/AbiF-like"/>
</dbReference>
<dbReference type="OrthoDB" id="5363652at2"/>
<organism evidence="1 2">
    <name type="scientific">Corynebacterium durum F0235</name>
    <dbReference type="NCBI Taxonomy" id="1035195"/>
    <lineage>
        <taxon>Bacteria</taxon>
        <taxon>Bacillati</taxon>
        <taxon>Actinomycetota</taxon>
        <taxon>Actinomycetes</taxon>
        <taxon>Mycobacteriales</taxon>
        <taxon>Corynebacteriaceae</taxon>
        <taxon>Corynebacterium</taxon>
    </lineage>
</organism>
<proteinExistence type="predicted"/>
<dbReference type="AlphaFoldDB" id="L1MAF6"/>